<dbReference type="PANTHER" id="PTHR11002:SF79">
    <property type="entry name" value="CARBONIC ANHYDRASE 2"/>
    <property type="match status" value="1"/>
</dbReference>
<dbReference type="Proteomes" id="UP000587002">
    <property type="component" value="Unassembled WGS sequence"/>
</dbReference>
<evidence type="ECO:0000256" key="7">
    <source>
        <dbReference type="ARBA" id="ARBA00048348"/>
    </source>
</evidence>
<dbReference type="GO" id="GO:0015976">
    <property type="term" value="P:carbon utilization"/>
    <property type="evidence" value="ECO:0007669"/>
    <property type="project" value="InterPro"/>
</dbReference>
<comment type="catalytic activity">
    <reaction evidence="7">
        <text>hydrogencarbonate + H(+) = CO2 + H2O</text>
        <dbReference type="Rhea" id="RHEA:10748"/>
        <dbReference type="ChEBI" id="CHEBI:15377"/>
        <dbReference type="ChEBI" id="CHEBI:15378"/>
        <dbReference type="ChEBI" id="CHEBI:16526"/>
        <dbReference type="ChEBI" id="CHEBI:17544"/>
        <dbReference type="EC" id="4.2.1.1"/>
    </reaction>
</comment>
<evidence type="ECO:0000256" key="6">
    <source>
        <dbReference type="ARBA" id="ARBA00024993"/>
    </source>
</evidence>
<accession>A0A853AS50</accession>
<dbReference type="CDD" id="cd03378">
    <property type="entry name" value="beta_CA_cladeC"/>
    <property type="match status" value="1"/>
</dbReference>
<keyword evidence="5 9" id="KW-0456">Lyase</keyword>
<dbReference type="GO" id="GO:0004089">
    <property type="term" value="F:carbonate dehydratase activity"/>
    <property type="evidence" value="ECO:0007669"/>
    <property type="project" value="UniProtKB-EC"/>
</dbReference>
<feature type="binding site" evidence="8">
    <location>
        <position position="109"/>
    </location>
    <ligand>
        <name>Zn(2+)</name>
        <dbReference type="ChEBI" id="CHEBI:29105"/>
    </ligand>
</feature>
<dbReference type="EC" id="4.2.1.1" evidence="2"/>
<evidence type="ECO:0000256" key="1">
    <source>
        <dbReference type="ARBA" id="ARBA00006217"/>
    </source>
</evidence>
<dbReference type="PROSITE" id="PS00704">
    <property type="entry name" value="PROK_CO2_ANHYDRASE_1"/>
    <property type="match status" value="1"/>
</dbReference>
<dbReference type="Pfam" id="PF00484">
    <property type="entry name" value="Pro_CA"/>
    <property type="match status" value="1"/>
</dbReference>
<dbReference type="InterPro" id="IPR015892">
    <property type="entry name" value="Carbonic_anhydrase_CS"/>
</dbReference>
<gene>
    <name evidence="9" type="ORF">HNR68_003350</name>
</gene>
<comment type="caution">
    <text evidence="9">The sequence shown here is derived from an EMBL/GenBank/DDBJ whole genome shotgun (WGS) entry which is preliminary data.</text>
</comment>
<dbReference type="EMBL" id="JACCFJ010000001">
    <property type="protein sequence ID" value="NYI84720.1"/>
    <property type="molecule type" value="Genomic_DNA"/>
</dbReference>
<evidence type="ECO:0000256" key="5">
    <source>
        <dbReference type="ARBA" id="ARBA00023239"/>
    </source>
</evidence>
<protein>
    <recommendedName>
        <fullName evidence="2">carbonic anhydrase</fullName>
        <ecNumber evidence="2">4.2.1.1</ecNumber>
    </recommendedName>
</protein>
<dbReference type="GO" id="GO:0008270">
    <property type="term" value="F:zinc ion binding"/>
    <property type="evidence" value="ECO:0007669"/>
    <property type="project" value="InterPro"/>
</dbReference>
<dbReference type="InterPro" id="IPR001765">
    <property type="entry name" value="Carbonic_anhydrase"/>
</dbReference>
<evidence type="ECO:0000256" key="8">
    <source>
        <dbReference type="PIRSR" id="PIRSR601765-1"/>
    </source>
</evidence>
<comment type="cofactor">
    <cofactor evidence="8">
        <name>Zn(2+)</name>
        <dbReference type="ChEBI" id="CHEBI:29105"/>
    </cofactor>
    <text evidence="8">Binds 1 zinc ion per subunit.</text>
</comment>
<comment type="similarity">
    <text evidence="1">Belongs to the beta-class carbonic anhydrase family.</text>
</comment>
<organism evidence="9 10">
    <name type="scientific">Saccharopolyspora hordei</name>
    <dbReference type="NCBI Taxonomy" id="1838"/>
    <lineage>
        <taxon>Bacteria</taxon>
        <taxon>Bacillati</taxon>
        <taxon>Actinomycetota</taxon>
        <taxon>Actinomycetes</taxon>
        <taxon>Pseudonocardiales</taxon>
        <taxon>Pseudonocardiaceae</taxon>
        <taxon>Saccharopolyspora</taxon>
    </lineage>
</organism>
<evidence type="ECO:0000256" key="2">
    <source>
        <dbReference type="ARBA" id="ARBA00012925"/>
    </source>
</evidence>
<sequence>MPEPPPSPAAAFQMLLEGNRRFVHNDVQHPNQDADHRASLAPGQRPFAVLFGCSDSRLAAEIIFDRGLGDLFVVRTAGQITGPEVLGSIEYGVGVLGAPLVIVLGHDSCGAVTAARQTVMEGSAPPGFLRDIVERVTPSVLAARADGKTEVDEIVDVHIQRTTDLLLERSTLLAKEVEAGRCAVVGLCYRLTDGTVREVGHHGPVAHRTGS</sequence>
<comment type="function">
    <text evidence="6">Catalyzes the reversible hydration of carbon dioxide to form bicarbonate.</text>
</comment>
<evidence type="ECO:0000313" key="10">
    <source>
        <dbReference type="Proteomes" id="UP000587002"/>
    </source>
</evidence>
<dbReference type="FunFam" id="3.40.1050.10:FF:000006">
    <property type="entry name" value="Carbonic anhydrase"/>
    <property type="match status" value="1"/>
</dbReference>
<dbReference type="SMART" id="SM00947">
    <property type="entry name" value="Pro_CA"/>
    <property type="match status" value="1"/>
</dbReference>
<reference evidence="9 10" key="1">
    <citation type="submission" date="2020-07" db="EMBL/GenBank/DDBJ databases">
        <title>Sequencing the genomes of 1000 actinobacteria strains.</title>
        <authorList>
            <person name="Klenk H.-P."/>
        </authorList>
    </citation>
    <scope>NUCLEOTIDE SEQUENCE [LARGE SCALE GENOMIC DNA]</scope>
    <source>
        <strain evidence="9 10">DSM 44065</strain>
    </source>
</reference>
<feature type="binding site" evidence="8">
    <location>
        <position position="106"/>
    </location>
    <ligand>
        <name>Zn(2+)</name>
        <dbReference type="ChEBI" id="CHEBI:29105"/>
    </ligand>
</feature>
<dbReference type="PANTHER" id="PTHR11002">
    <property type="entry name" value="CARBONIC ANHYDRASE"/>
    <property type="match status" value="1"/>
</dbReference>
<dbReference type="Gene3D" id="3.40.1050.10">
    <property type="entry name" value="Carbonic anhydrase"/>
    <property type="match status" value="1"/>
</dbReference>
<dbReference type="SUPFAM" id="SSF53056">
    <property type="entry name" value="beta-carbonic anhydrase, cab"/>
    <property type="match status" value="1"/>
</dbReference>
<evidence type="ECO:0000313" key="9">
    <source>
        <dbReference type="EMBL" id="NYI84720.1"/>
    </source>
</evidence>
<feature type="binding site" evidence="8">
    <location>
        <position position="55"/>
    </location>
    <ligand>
        <name>Zn(2+)</name>
        <dbReference type="ChEBI" id="CHEBI:29105"/>
    </ligand>
</feature>
<keyword evidence="4 8" id="KW-0862">Zinc</keyword>
<keyword evidence="3 8" id="KW-0479">Metal-binding</keyword>
<feature type="binding site" evidence="8">
    <location>
        <position position="53"/>
    </location>
    <ligand>
        <name>Zn(2+)</name>
        <dbReference type="ChEBI" id="CHEBI:29105"/>
    </ligand>
</feature>
<keyword evidence="10" id="KW-1185">Reference proteome</keyword>
<name>A0A853AS50_9PSEU</name>
<evidence type="ECO:0000256" key="3">
    <source>
        <dbReference type="ARBA" id="ARBA00022723"/>
    </source>
</evidence>
<proteinExistence type="inferred from homology"/>
<evidence type="ECO:0000256" key="4">
    <source>
        <dbReference type="ARBA" id="ARBA00022833"/>
    </source>
</evidence>
<dbReference type="InterPro" id="IPR036874">
    <property type="entry name" value="Carbonic_anhydrase_sf"/>
</dbReference>
<dbReference type="RefSeq" id="WP_343050190.1">
    <property type="nucleotide sequence ID" value="NZ_BAABFH010000001.1"/>
</dbReference>
<dbReference type="AlphaFoldDB" id="A0A853AS50"/>